<feature type="transmembrane region" description="Helical" evidence="2">
    <location>
        <begin position="139"/>
        <end position="159"/>
    </location>
</feature>
<name>A0A9P6L5C0_9AGAM</name>
<reference evidence="3" key="2">
    <citation type="submission" date="2020-11" db="EMBL/GenBank/DDBJ databases">
        <authorList>
            <consortium name="DOE Joint Genome Institute"/>
            <person name="Kuo A."/>
            <person name="Miyauchi S."/>
            <person name="Kiss E."/>
            <person name="Drula E."/>
            <person name="Kohler A."/>
            <person name="Sanchez-Garcia M."/>
            <person name="Andreopoulos B."/>
            <person name="Barry K.W."/>
            <person name="Bonito G."/>
            <person name="Buee M."/>
            <person name="Carver A."/>
            <person name="Chen C."/>
            <person name="Cichocki N."/>
            <person name="Clum A."/>
            <person name="Culley D."/>
            <person name="Crous P.W."/>
            <person name="Fauchery L."/>
            <person name="Girlanda M."/>
            <person name="Hayes R."/>
            <person name="Keri Z."/>
            <person name="Labutti K."/>
            <person name="Lipzen A."/>
            <person name="Lombard V."/>
            <person name="Magnuson J."/>
            <person name="Maillard F."/>
            <person name="Morin E."/>
            <person name="Murat C."/>
            <person name="Nolan M."/>
            <person name="Ohm R."/>
            <person name="Pangilinan J."/>
            <person name="Pereira M."/>
            <person name="Perotto S."/>
            <person name="Peter M."/>
            <person name="Riley R."/>
            <person name="Sitrit Y."/>
            <person name="Stielow B."/>
            <person name="Szollosi G."/>
            <person name="Zifcakova L."/>
            <person name="Stursova M."/>
            <person name="Spatafora J.W."/>
            <person name="Tedersoo L."/>
            <person name="Vaario L.-M."/>
            <person name="Yamada A."/>
            <person name="Yan M."/>
            <person name="Wang P."/>
            <person name="Xu J."/>
            <person name="Bruns T."/>
            <person name="Baldrian P."/>
            <person name="Vilgalys R."/>
            <person name="Henrissat B."/>
            <person name="Grigoriev I.V."/>
            <person name="Hibbett D."/>
            <person name="Nagy L.G."/>
            <person name="Martin F.M."/>
        </authorList>
    </citation>
    <scope>NUCLEOTIDE SEQUENCE</scope>
    <source>
        <strain evidence="3">UH-Tt-Lm1</strain>
    </source>
</reference>
<keyword evidence="2" id="KW-0472">Membrane</keyword>
<keyword evidence="2" id="KW-1133">Transmembrane helix</keyword>
<comment type="caution">
    <text evidence="3">The sequence shown here is derived from an EMBL/GenBank/DDBJ whole genome shotgun (WGS) entry which is preliminary data.</text>
</comment>
<dbReference type="AlphaFoldDB" id="A0A9P6L5C0"/>
<organism evidence="3 4">
    <name type="scientific">Thelephora terrestris</name>
    <dbReference type="NCBI Taxonomy" id="56493"/>
    <lineage>
        <taxon>Eukaryota</taxon>
        <taxon>Fungi</taxon>
        <taxon>Dikarya</taxon>
        <taxon>Basidiomycota</taxon>
        <taxon>Agaricomycotina</taxon>
        <taxon>Agaricomycetes</taxon>
        <taxon>Thelephorales</taxon>
        <taxon>Thelephoraceae</taxon>
        <taxon>Thelephora</taxon>
    </lineage>
</organism>
<sequence>MKDLDPRGLSNSSTSTFYCWDEDPSEASTHEDVFSMVVNWDIVNYFSQPEGRIDPQSFPAIYCLNPPQHDGCPIGICPNPDIAGPLVRIANYITCFCLIVLMFHAPKRVKDVFYYQISNVYAILVTCSISLFQTNISRLHATIATFTASSPVSVYFLFYSIRAFWGEHRLSTVLGKQNHLNRGLVFFALGIWIAIVVYTSLASGSTRSRFAQESCKTITTQEVFLSRGFNGAPYIIAAMAAPSWLVSVVLARREIWPRGEGYRPKFTTVLRTIERRFPFVFFMSVGIVPMSVWMWTIESTLLPRDDSEYAQVLDTQFSFSFGQILAFFIAVPPLLQVCQLAPQLWSWIINLAWITWCCRRRGKKPRSPHKSDSYETVCAIGSGLSEDGSRGKEIRASDFSLEPN</sequence>
<proteinExistence type="predicted"/>
<evidence type="ECO:0000256" key="1">
    <source>
        <dbReference type="SAM" id="MobiDB-lite"/>
    </source>
</evidence>
<evidence type="ECO:0000256" key="2">
    <source>
        <dbReference type="SAM" id="Phobius"/>
    </source>
</evidence>
<dbReference type="EMBL" id="WIUZ02000011">
    <property type="protein sequence ID" value="KAF9782943.1"/>
    <property type="molecule type" value="Genomic_DNA"/>
</dbReference>
<feature type="transmembrane region" description="Helical" evidence="2">
    <location>
        <begin position="234"/>
        <end position="256"/>
    </location>
</feature>
<dbReference type="OrthoDB" id="3234297at2759"/>
<feature type="region of interest" description="Disordered" evidence="1">
    <location>
        <begin position="381"/>
        <end position="404"/>
    </location>
</feature>
<dbReference type="Proteomes" id="UP000736335">
    <property type="component" value="Unassembled WGS sequence"/>
</dbReference>
<feature type="transmembrane region" description="Helical" evidence="2">
    <location>
        <begin position="89"/>
        <end position="105"/>
    </location>
</feature>
<gene>
    <name evidence="3" type="ORF">BJ322DRAFT_1073515</name>
</gene>
<keyword evidence="4" id="KW-1185">Reference proteome</keyword>
<protein>
    <submittedName>
        <fullName evidence="3">Uncharacterized protein</fullName>
    </submittedName>
</protein>
<feature type="transmembrane region" description="Helical" evidence="2">
    <location>
        <begin position="277"/>
        <end position="297"/>
    </location>
</feature>
<feature type="transmembrane region" description="Helical" evidence="2">
    <location>
        <begin position="180"/>
        <end position="201"/>
    </location>
</feature>
<feature type="transmembrane region" description="Helical" evidence="2">
    <location>
        <begin position="317"/>
        <end position="335"/>
    </location>
</feature>
<evidence type="ECO:0000313" key="4">
    <source>
        <dbReference type="Proteomes" id="UP000736335"/>
    </source>
</evidence>
<evidence type="ECO:0000313" key="3">
    <source>
        <dbReference type="EMBL" id="KAF9782943.1"/>
    </source>
</evidence>
<accession>A0A9P6L5C0</accession>
<reference evidence="3" key="1">
    <citation type="journal article" date="2020" name="Nat. Commun.">
        <title>Large-scale genome sequencing of mycorrhizal fungi provides insights into the early evolution of symbiotic traits.</title>
        <authorList>
            <person name="Miyauchi S."/>
            <person name="Kiss E."/>
            <person name="Kuo A."/>
            <person name="Drula E."/>
            <person name="Kohler A."/>
            <person name="Sanchez-Garcia M."/>
            <person name="Morin E."/>
            <person name="Andreopoulos B."/>
            <person name="Barry K.W."/>
            <person name="Bonito G."/>
            <person name="Buee M."/>
            <person name="Carver A."/>
            <person name="Chen C."/>
            <person name="Cichocki N."/>
            <person name="Clum A."/>
            <person name="Culley D."/>
            <person name="Crous P.W."/>
            <person name="Fauchery L."/>
            <person name="Girlanda M."/>
            <person name="Hayes R.D."/>
            <person name="Keri Z."/>
            <person name="LaButti K."/>
            <person name="Lipzen A."/>
            <person name="Lombard V."/>
            <person name="Magnuson J."/>
            <person name="Maillard F."/>
            <person name="Murat C."/>
            <person name="Nolan M."/>
            <person name="Ohm R.A."/>
            <person name="Pangilinan J."/>
            <person name="Pereira M.F."/>
            <person name="Perotto S."/>
            <person name="Peter M."/>
            <person name="Pfister S."/>
            <person name="Riley R."/>
            <person name="Sitrit Y."/>
            <person name="Stielow J.B."/>
            <person name="Szollosi G."/>
            <person name="Zifcakova L."/>
            <person name="Stursova M."/>
            <person name="Spatafora J.W."/>
            <person name="Tedersoo L."/>
            <person name="Vaario L.M."/>
            <person name="Yamada A."/>
            <person name="Yan M."/>
            <person name="Wang P."/>
            <person name="Xu J."/>
            <person name="Bruns T."/>
            <person name="Baldrian P."/>
            <person name="Vilgalys R."/>
            <person name="Dunand C."/>
            <person name="Henrissat B."/>
            <person name="Grigoriev I.V."/>
            <person name="Hibbett D."/>
            <person name="Nagy L.G."/>
            <person name="Martin F.M."/>
        </authorList>
    </citation>
    <scope>NUCLEOTIDE SEQUENCE</scope>
    <source>
        <strain evidence="3">UH-Tt-Lm1</strain>
    </source>
</reference>
<feature type="compositionally biased region" description="Basic and acidic residues" evidence="1">
    <location>
        <begin position="387"/>
        <end position="396"/>
    </location>
</feature>
<keyword evidence="2" id="KW-0812">Transmembrane</keyword>
<feature type="transmembrane region" description="Helical" evidence="2">
    <location>
        <begin position="112"/>
        <end position="133"/>
    </location>
</feature>